<evidence type="ECO:0000256" key="1">
    <source>
        <dbReference type="SAM" id="MobiDB-lite"/>
    </source>
</evidence>
<organism evidence="2 3">
    <name type="scientific">Eumeta variegata</name>
    <name type="common">Bagworm moth</name>
    <name type="synonym">Eumeta japonica</name>
    <dbReference type="NCBI Taxonomy" id="151549"/>
    <lineage>
        <taxon>Eukaryota</taxon>
        <taxon>Metazoa</taxon>
        <taxon>Ecdysozoa</taxon>
        <taxon>Arthropoda</taxon>
        <taxon>Hexapoda</taxon>
        <taxon>Insecta</taxon>
        <taxon>Pterygota</taxon>
        <taxon>Neoptera</taxon>
        <taxon>Endopterygota</taxon>
        <taxon>Lepidoptera</taxon>
        <taxon>Glossata</taxon>
        <taxon>Ditrysia</taxon>
        <taxon>Tineoidea</taxon>
        <taxon>Psychidae</taxon>
        <taxon>Oiketicinae</taxon>
        <taxon>Eumeta</taxon>
    </lineage>
</organism>
<proteinExistence type="predicted"/>
<dbReference type="Proteomes" id="UP000299102">
    <property type="component" value="Unassembled WGS sequence"/>
</dbReference>
<sequence>MSSEQFYRAQHADCSEREVSSRKNRARDRLANGAVNRRVSPGRMAGSWQLAICWQEYLREARMRSVMCSVSDAGAKTKEYNRNN</sequence>
<keyword evidence="3" id="KW-1185">Reference proteome</keyword>
<accession>A0A4C1V4U3</accession>
<protein>
    <submittedName>
        <fullName evidence="2">Uncharacterized protein</fullName>
    </submittedName>
</protein>
<comment type="caution">
    <text evidence="2">The sequence shown here is derived from an EMBL/GenBank/DDBJ whole genome shotgun (WGS) entry which is preliminary data.</text>
</comment>
<dbReference type="EMBL" id="BGZK01000271">
    <property type="protein sequence ID" value="GBP33255.1"/>
    <property type="molecule type" value="Genomic_DNA"/>
</dbReference>
<evidence type="ECO:0000313" key="2">
    <source>
        <dbReference type="EMBL" id="GBP33255.1"/>
    </source>
</evidence>
<dbReference type="AlphaFoldDB" id="A0A4C1V4U3"/>
<feature type="compositionally biased region" description="Basic and acidic residues" evidence="1">
    <location>
        <begin position="10"/>
        <end position="21"/>
    </location>
</feature>
<gene>
    <name evidence="2" type="ORF">EVAR_5209_1</name>
</gene>
<name>A0A4C1V4U3_EUMVA</name>
<feature type="region of interest" description="Disordered" evidence="1">
    <location>
        <begin position="1"/>
        <end position="25"/>
    </location>
</feature>
<reference evidence="2 3" key="1">
    <citation type="journal article" date="2019" name="Commun. Biol.">
        <title>The bagworm genome reveals a unique fibroin gene that provides high tensile strength.</title>
        <authorList>
            <person name="Kono N."/>
            <person name="Nakamura H."/>
            <person name="Ohtoshi R."/>
            <person name="Tomita M."/>
            <person name="Numata K."/>
            <person name="Arakawa K."/>
        </authorList>
    </citation>
    <scope>NUCLEOTIDE SEQUENCE [LARGE SCALE GENOMIC DNA]</scope>
</reference>
<evidence type="ECO:0000313" key="3">
    <source>
        <dbReference type="Proteomes" id="UP000299102"/>
    </source>
</evidence>